<dbReference type="GO" id="GO:0005886">
    <property type="term" value="C:plasma membrane"/>
    <property type="evidence" value="ECO:0007669"/>
    <property type="project" value="TreeGrafter"/>
</dbReference>
<evidence type="ECO:0000259" key="11">
    <source>
        <dbReference type="Pfam" id="PF16916"/>
    </source>
</evidence>
<dbReference type="EMBL" id="QHKM01000013">
    <property type="protein sequence ID" value="RAK62578.1"/>
    <property type="molecule type" value="Genomic_DNA"/>
</dbReference>
<keyword evidence="13" id="KW-1185">Reference proteome</keyword>
<dbReference type="RefSeq" id="WP_111480554.1">
    <property type="nucleotide sequence ID" value="NZ_QHKM01000013.1"/>
</dbReference>
<name>A0A328BBW9_9BACT</name>
<dbReference type="SUPFAM" id="SSF160240">
    <property type="entry name" value="Cation efflux protein cytoplasmic domain-like"/>
    <property type="match status" value="1"/>
</dbReference>
<feature type="transmembrane region" description="Helical" evidence="9">
    <location>
        <begin position="161"/>
        <end position="182"/>
    </location>
</feature>
<comment type="subcellular location">
    <subcellularLocation>
        <location evidence="1">Membrane</location>
        <topology evidence="1">Multi-pass membrane protein</topology>
    </subcellularLocation>
</comment>
<dbReference type="NCBIfam" id="TIGR01297">
    <property type="entry name" value="CDF"/>
    <property type="match status" value="1"/>
</dbReference>
<evidence type="ECO:0000256" key="1">
    <source>
        <dbReference type="ARBA" id="ARBA00004141"/>
    </source>
</evidence>
<comment type="caution">
    <text evidence="12">The sequence shown here is derived from an EMBL/GenBank/DDBJ whole genome shotgun (WGS) entry which is preliminary data.</text>
</comment>
<gene>
    <name evidence="12" type="ORF">DLM85_23095</name>
</gene>
<comment type="similarity">
    <text evidence="2">Belongs to the cation diffusion facilitator (CDF) transporter (TC 2.A.4) family. SLC30A subfamily.</text>
</comment>
<dbReference type="Pfam" id="PF01545">
    <property type="entry name" value="Cation_efflux"/>
    <property type="match status" value="1"/>
</dbReference>
<evidence type="ECO:0000313" key="13">
    <source>
        <dbReference type="Proteomes" id="UP000248553"/>
    </source>
</evidence>
<dbReference type="PANTHER" id="PTHR11562">
    <property type="entry name" value="CATION EFFLUX PROTEIN/ ZINC TRANSPORTER"/>
    <property type="match status" value="1"/>
</dbReference>
<dbReference type="PANTHER" id="PTHR11562:SF17">
    <property type="entry name" value="RE54080P-RELATED"/>
    <property type="match status" value="1"/>
</dbReference>
<feature type="domain" description="Cation efflux protein cytoplasmic" evidence="11">
    <location>
        <begin position="215"/>
        <end position="287"/>
    </location>
</feature>
<evidence type="ECO:0000259" key="10">
    <source>
        <dbReference type="Pfam" id="PF01545"/>
    </source>
</evidence>
<evidence type="ECO:0000256" key="2">
    <source>
        <dbReference type="ARBA" id="ARBA00008873"/>
    </source>
</evidence>
<evidence type="ECO:0000256" key="4">
    <source>
        <dbReference type="ARBA" id="ARBA00022692"/>
    </source>
</evidence>
<evidence type="ECO:0000256" key="5">
    <source>
        <dbReference type="ARBA" id="ARBA00022906"/>
    </source>
</evidence>
<dbReference type="GO" id="GO:0005385">
    <property type="term" value="F:zinc ion transmembrane transporter activity"/>
    <property type="evidence" value="ECO:0007669"/>
    <property type="project" value="TreeGrafter"/>
</dbReference>
<keyword evidence="5" id="KW-0864">Zinc transport</keyword>
<evidence type="ECO:0000256" key="8">
    <source>
        <dbReference type="ARBA" id="ARBA00023136"/>
    </source>
</evidence>
<feature type="transmembrane region" description="Helical" evidence="9">
    <location>
        <begin position="52"/>
        <end position="69"/>
    </location>
</feature>
<dbReference type="AlphaFoldDB" id="A0A328BBW9"/>
<keyword evidence="6 9" id="KW-1133">Transmembrane helix</keyword>
<dbReference type="Gene3D" id="1.20.1510.10">
    <property type="entry name" value="Cation efflux protein transmembrane domain"/>
    <property type="match status" value="1"/>
</dbReference>
<evidence type="ECO:0000256" key="6">
    <source>
        <dbReference type="ARBA" id="ARBA00022989"/>
    </source>
</evidence>
<proteinExistence type="inferred from homology"/>
<dbReference type="InterPro" id="IPR027469">
    <property type="entry name" value="Cation_efflux_TMD_sf"/>
</dbReference>
<keyword evidence="5" id="KW-0862">Zinc</keyword>
<dbReference type="Proteomes" id="UP000248553">
    <property type="component" value="Unassembled WGS sequence"/>
</dbReference>
<dbReference type="SUPFAM" id="SSF161111">
    <property type="entry name" value="Cation efflux protein transmembrane domain-like"/>
    <property type="match status" value="1"/>
</dbReference>
<dbReference type="InterPro" id="IPR050681">
    <property type="entry name" value="CDF/SLC30A"/>
</dbReference>
<dbReference type="Pfam" id="PF16916">
    <property type="entry name" value="ZT_dimer"/>
    <property type="match status" value="1"/>
</dbReference>
<keyword evidence="4 9" id="KW-0812">Transmembrane</keyword>
<feature type="transmembrane region" description="Helical" evidence="9">
    <location>
        <begin position="81"/>
        <end position="105"/>
    </location>
</feature>
<feature type="transmembrane region" description="Helical" evidence="9">
    <location>
        <begin position="21"/>
        <end position="46"/>
    </location>
</feature>
<dbReference type="OrthoDB" id="9809646at2"/>
<keyword evidence="8 9" id="KW-0472">Membrane</keyword>
<evidence type="ECO:0000313" key="12">
    <source>
        <dbReference type="EMBL" id="RAK62578.1"/>
    </source>
</evidence>
<sequence length="298" mass="32279">MSSSHGMSGSAAGRNKRQLTIVFFLTLTYLVAEVVGGFWTGSLALLADAGHMLTDVAGVGLALLAIRFAEKPATPERTYGYYRFEILAALTNAVVLILISLYILYEAYFRFLDPPQVESTSMLWVAGVGLLINLYCMYLLRQGKSESLNMKGAYFEVLSDMLTSIGVIAAGVIMLTTGWYYADPLLSAGIGLFILPRTWTLLKEAVGVLLEGTPAEVNLETLRQGLLAEPGVAAVHDLHAWSLTSGVNAFSAHVVLAEGAQHDEVLARTHAYVTSKFAIQHATIQVERGGFAQHETHL</sequence>
<dbReference type="InterPro" id="IPR027470">
    <property type="entry name" value="Cation_efflux_CTD"/>
</dbReference>
<evidence type="ECO:0000256" key="9">
    <source>
        <dbReference type="SAM" id="Phobius"/>
    </source>
</evidence>
<evidence type="ECO:0000256" key="7">
    <source>
        <dbReference type="ARBA" id="ARBA00023065"/>
    </source>
</evidence>
<accession>A0A328BBW9</accession>
<organism evidence="12 13">
    <name type="scientific">Hymenobacter edaphi</name>
    <dbReference type="NCBI Taxonomy" id="2211146"/>
    <lineage>
        <taxon>Bacteria</taxon>
        <taxon>Pseudomonadati</taxon>
        <taxon>Bacteroidota</taxon>
        <taxon>Cytophagia</taxon>
        <taxon>Cytophagales</taxon>
        <taxon>Hymenobacteraceae</taxon>
        <taxon>Hymenobacter</taxon>
    </lineage>
</organism>
<protein>
    <submittedName>
        <fullName evidence="12">Cation transporter</fullName>
    </submittedName>
</protein>
<dbReference type="InterPro" id="IPR036837">
    <property type="entry name" value="Cation_efflux_CTD_sf"/>
</dbReference>
<dbReference type="InterPro" id="IPR058533">
    <property type="entry name" value="Cation_efflux_TM"/>
</dbReference>
<keyword evidence="3" id="KW-0813">Transport</keyword>
<dbReference type="InterPro" id="IPR002524">
    <property type="entry name" value="Cation_efflux"/>
</dbReference>
<reference evidence="13" key="1">
    <citation type="submission" date="2018-05" db="EMBL/GenBank/DDBJ databases">
        <authorList>
            <person name="Nie L."/>
        </authorList>
    </citation>
    <scope>NUCLEOTIDE SEQUENCE [LARGE SCALE GENOMIC DNA]</scope>
    <source>
        <strain evidence="13">NL</strain>
    </source>
</reference>
<evidence type="ECO:0000256" key="3">
    <source>
        <dbReference type="ARBA" id="ARBA00022448"/>
    </source>
</evidence>
<feature type="transmembrane region" description="Helical" evidence="9">
    <location>
        <begin position="121"/>
        <end position="140"/>
    </location>
</feature>
<keyword evidence="7" id="KW-0406">Ion transport</keyword>
<feature type="domain" description="Cation efflux protein transmembrane" evidence="10">
    <location>
        <begin position="19"/>
        <end position="210"/>
    </location>
</feature>